<dbReference type="Proteomes" id="UP000255066">
    <property type="component" value="Unassembled WGS sequence"/>
</dbReference>
<dbReference type="GO" id="GO:0004672">
    <property type="term" value="F:protein kinase activity"/>
    <property type="evidence" value="ECO:0007669"/>
    <property type="project" value="InterPro"/>
</dbReference>
<sequence length="363" mass="41606">MPKYSCATEDEDSSYESDDGSSYFPAATAQYKLVEYNPPQKISHRSIQIEPVFGGINYFLGSKHNTQRGYIAFKDLCSETKGLTALSGPNWFEEVVRYSRKIIDIVLNNKHGRKGYLATGTYSSARLFSAKSSLQEERRKTKVVLDPVRCDYKESRKKYHFFKSLYPHENSFYMEDQSKDTYRLVLPNIQGSLYGDLPLITDSNEQVKLFLATIKALKDCHSKHIVCLDLNPYNIKYIAPCSEYSLGRSFLIDGGFSNAPGEIIDTEFFRCETEEKLTRRLASCDYIAPECWYIGIAPFASESMDIYSMGKILTKMMSPLSPELIPYLEACCEQEPCKRPTLEELEQWLECLLHLNETYSPLM</sequence>
<dbReference type="RefSeq" id="WP_058525054.1">
    <property type="nucleotide sequence ID" value="NZ_CAAAHV010000028.1"/>
</dbReference>
<dbReference type="Gene3D" id="1.10.510.10">
    <property type="entry name" value="Transferase(Phosphotransferase) domain 1"/>
    <property type="match status" value="1"/>
</dbReference>
<feature type="domain" description="Protein kinase" evidence="2">
    <location>
        <begin position="111"/>
        <end position="363"/>
    </location>
</feature>
<keyword evidence="4" id="KW-0808">Transferase</keyword>
<dbReference type="SMART" id="SM00220">
    <property type="entry name" value="S_TKc"/>
    <property type="match status" value="1"/>
</dbReference>
<keyword evidence="4" id="KW-0418">Kinase</keyword>
<dbReference type="PROSITE" id="PS50011">
    <property type="entry name" value="PROTEIN_KINASE_DOM"/>
    <property type="match status" value="1"/>
</dbReference>
<evidence type="ECO:0000259" key="2">
    <source>
        <dbReference type="PROSITE" id="PS50011"/>
    </source>
</evidence>
<feature type="compositionally biased region" description="Acidic residues" evidence="1">
    <location>
        <begin position="8"/>
        <end position="19"/>
    </location>
</feature>
<dbReference type="OrthoDB" id="5652550at2"/>
<dbReference type="STRING" id="28083.Lbir_3060"/>
<proteinExistence type="predicted"/>
<accession>A0A378ICF2</accession>
<dbReference type="EMBL" id="LNXT01000052">
    <property type="protein sequence ID" value="KTC66758.1"/>
    <property type="molecule type" value="Genomic_DNA"/>
</dbReference>
<evidence type="ECO:0000313" key="6">
    <source>
        <dbReference type="Proteomes" id="UP000255066"/>
    </source>
</evidence>
<evidence type="ECO:0000313" key="4">
    <source>
        <dbReference type="EMBL" id="STX32907.1"/>
    </source>
</evidence>
<dbReference type="InterPro" id="IPR000719">
    <property type="entry name" value="Prot_kinase_dom"/>
</dbReference>
<dbReference type="Proteomes" id="UP000054735">
    <property type="component" value="Unassembled WGS sequence"/>
</dbReference>
<protein>
    <submittedName>
        <fullName evidence="4">Protein kinase</fullName>
    </submittedName>
</protein>
<gene>
    <name evidence="3" type="ORF">Lbir_3060</name>
    <name evidence="4" type="ORF">NCTC12437_02711</name>
</gene>
<reference evidence="3 5" key="1">
    <citation type="submission" date="2015-11" db="EMBL/GenBank/DDBJ databases">
        <title>Genomic analysis of 38 Legionella species identifies large and diverse effector repertoires.</title>
        <authorList>
            <person name="Burstein D."/>
            <person name="Amaro F."/>
            <person name="Zusman T."/>
            <person name="Lifshitz Z."/>
            <person name="Cohen O."/>
            <person name="Gilbert J.A."/>
            <person name="Pupko T."/>
            <person name="Shuman H.A."/>
            <person name="Segal G."/>
        </authorList>
    </citation>
    <scope>NUCLEOTIDE SEQUENCE [LARGE SCALE GENOMIC DNA]</scope>
    <source>
        <strain evidence="3 5">CDC#1407-AL-14</strain>
    </source>
</reference>
<dbReference type="EMBL" id="UGNW01000001">
    <property type="protein sequence ID" value="STX32907.1"/>
    <property type="molecule type" value="Genomic_DNA"/>
</dbReference>
<organism evidence="4 6">
    <name type="scientific">Legionella birminghamensis</name>
    <dbReference type="NCBI Taxonomy" id="28083"/>
    <lineage>
        <taxon>Bacteria</taxon>
        <taxon>Pseudomonadati</taxon>
        <taxon>Pseudomonadota</taxon>
        <taxon>Gammaproteobacteria</taxon>
        <taxon>Legionellales</taxon>
        <taxon>Legionellaceae</taxon>
        <taxon>Legionella</taxon>
    </lineage>
</organism>
<dbReference type="AlphaFoldDB" id="A0A378ICF2"/>
<dbReference type="GO" id="GO:0005524">
    <property type="term" value="F:ATP binding"/>
    <property type="evidence" value="ECO:0007669"/>
    <property type="project" value="InterPro"/>
</dbReference>
<evidence type="ECO:0000313" key="5">
    <source>
        <dbReference type="Proteomes" id="UP000054735"/>
    </source>
</evidence>
<dbReference type="SUPFAM" id="SSF56112">
    <property type="entry name" value="Protein kinase-like (PK-like)"/>
    <property type="match status" value="1"/>
</dbReference>
<feature type="region of interest" description="Disordered" evidence="1">
    <location>
        <begin position="1"/>
        <end position="21"/>
    </location>
</feature>
<name>A0A378ICF2_9GAMM</name>
<keyword evidence="5" id="KW-1185">Reference proteome</keyword>
<evidence type="ECO:0000256" key="1">
    <source>
        <dbReference type="SAM" id="MobiDB-lite"/>
    </source>
</evidence>
<evidence type="ECO:0000313" key="3">
    <source>
        <dbReference type="EMBL" id="KTC66758.1"/>
    </source>
</evidence>
<dbReference type="InterPro" id="IPR011009">
    <property type="entry name" value="Kinase-like_dom_sf"/>
</dbReference>
<reference evidence="4 6" key="2">
    <citation type="submission" date="2018-06" db="EMBL/GenBank/DDBJ databases">
        <authorList>
            <consortium name="Pathogen Informatics"/>
            <person name="Doyle S."/>
        </authorList>
    </citation>
    <scope>NUCLEOTIDE SEQUENCE [LARGE SCALE GENOMIC DNA]</scope>
    <source>
        <strain evidence="4 6">NCTC12437</strain>
    </source>
</reference>